<evidence type="ECO:0000256" key="1">
    <source>
        <dbReference type="SAM" id="MobiDB-lite"/>
    </source>
</evidence>
<accession>A0A3L9LCM5</accession>
<proteinExistence type="predicted"/>
<feature type="region of interest" description="Disordered" evidence="1">
    <location>
        <begin position="1"/>
        <end position="53"/>
    </location>
</feature>
<dbReference type="Proteomes" id="UP000277871">
    <property type="component" value="Unassembled WGS sequence"/>
</dbReference>
<name>A0A3L9LCM5_9MICC</name>
<evidence type="ECO:0000313" key="3">
    <source>
        <dbReference type="Proteomes" id="UP000277871"/>
    </source>
</evidence>
<sequence length="139" mass="15214">MPKTETPAEKLERKSRQETGRAPAGSPKDRAGAKRPQDHHKPAPKPDKDGMLNVTVDDVTVTVDTNGMRDWRFVEASGAVEAGAAGAAEIFQVVALVIPDRADRARIADHVKDETGFVDVQRFFEFYQQIVQEAGAKNS</sequence>
<gene>
    <name evidence="2" type="ORF">EAE32_06565</name>
</gene>
<feature type="compositionally biased region" description="Basic and acidic residues" evidence="1">
    <location>
        <begin position="1"/>
        <end position="19"/>
    </location>
</feature>
<keyword evidence="3" id="KW-1185">Reference proteome</keyword>
<reference evidence="2 3" key="1">
    <citation type="submission" date="2018-10" db="EMBL/GenBank/DDBJ databases">
        <title>Kocuria tytonicola, new bacteria from the preen glands of American barn owls (Tyto furcata).</title>
        <authorList>
            <person name="Braun M.S."/>
            <person name="Wang E."/>
            <person name="Zimmermann S."/>
            <person name="Boutin S."/>
            <person name="Wagner H."/>
            <person name="Wink M."/>
        </authorList>
    </citation>
    <scope>NUCLEOTIDE SEQUENCE [LARGE SCALE GENOMIC DNA]</scope>
    <source>
        <strain evidence="2 3">473</strain>
    </source>
</reference>
<comment type="caution">
    <text evidence="2">The sequence shown here is derived from an EMBL/GenBank/DDBJ whole genome shotgun (WGS) entry which is preliminary data.</text>
</comment>
<feature type="compositionally biased region" description="Basic and acidic residues" evidence="1">
    <location>
        <begin position="27"/>
        <end position="50"/>
    </location>
</feature>
<organism evidence="2 3">
    <name type="scientific">Kocuria tytonicola</name>
    <dbReference type="NCBI Taxonomy" id="2055946"/>
    <lineage>
        <taxon>Bacteria</taxon>
        <taxon>Bacillati</taxon>
        <taxon>Actinomycetota</taxon>
        <taxon>Actinomycetes</taxon>
        <taxon>Micrococcales</taxon>
        <taxon>Micrococcaceae</taxon>
        <taxon>Kocuria</taxon>
    </lineage>
</organism>
<dbReference type="AlphaFoldDB" id="A0A3L9LCM5"/>
<dbReference type="EMBL" id="RDEX01000001">
    <property type="protein sequence ID" value="RLY94797.1"/>
    <property type="molecule type" value="Genomic_DNA"/>
</dbReference>
<protein>
    <submittedName>
        <fullName evidence="2">Uncharacterized protein</fullName>
    </submittedName>
</protein>
<dbReference type="RefSeq" id="WP_121864533.1">
    <property type="nucleotide sequence ID" value="NZ_RDEX01000001.1"/>
</dbReference>
<evidence type="ECO:0000313" key="2">
    <source>
        <dbReference type="EMBL" id="RLY94797.1"/>
    </source>
</evidence>